<dbReference type="Pfam" id="PF03756">
    <property type="entry name" value="AfsA"/>
    <property type="match status" value="2"/>
</dbReference>
<evidence type="ECO:0000313" key="3">
    <source>
        <dbReference type="EMBL" id="MDI5971066.1"/>
    </source>
</evidence>
<gene>
    <name evidence="3" type="ORF">POF50_017230</name>
</gene>
<dbReference type="InterPro" id="IPR005509">
    <property type="entry name" value="AfsA_hotdog_dom"/>
</dbReference>
<organism evidence="3">
    <name type="scientific">Streptantibioticus silvisoli</name>
    <dbReference type="NCBI Taxonomy" id="2705255"/>
    <lineage>
        <taxon>Bacteria</taxon>
        <taxon>Bacillati</taxon>
        <taxon>Actinomycetota</taxon>
        <taxon>Actinomycetes</taxon>
        <taxon>Kitasatosporales</taxon>
        <taxon>Streptomycetaceae</taxon>
        <taxon>Streptantibioticus</taxon>
    </lineage>
</organism>
<evidence type="ECO:0000256" key="1">
    <source>
        <dbReference type="SAM" id="MobiDB-lite"/>
    </source>
</evidence>
<dbReference type="EMBL" id="JABXJJ020000019">
    <property type="protein sequence ID" value="MDI5971066.1"/>
    <property type="molecule type" value="Genomic_DNA"/>
</dbReference>
<feature type="domain" description="A-factor biosynthesis hotdog" evidence="2">
    <location>
        <begin position="32"/>
        <end position="162"/>
    </location>
</feature>
<proteinExistence type="predicted"/>
<reference evidence="3" key="1">
    <citation type="submission" date="2023-05" db="EMBL/GenBank/DDBJ databases">
        <title>Streptantibioticus silvisoli sp. nov., acidotolerant actinomycetes 1 from pine litter.</title>
        <authorList>
            <person name="Swiecimska M."/>
            <person name="Golinska P."/>
            <person name="Sangal V."/>
            <person name="Wachnowicz B."/>
            <person name="Goodfellow M."/>
        </authorList>
    </citation>
    <scope>NUCLEOTIDE SEQUENCE</scope>
    <source>
        <strain evidence="3">SL13</strain>
    </source>
</reference>
<dbReference type="NCBIfam" id="NF041195">
    <property type="entry name" value="ScbA_BarX_GamBu"/>
    <property type="match status" value="1"/>
</dbReference>
<sequence length="322" mass="35294">MSKQTQQTAVRPVPAAAQAAPAPAGNVSPESVHKVVAGEVLLTGHHQTGQDAFDVTARWPQEHPFYGPRHGFHDPLLVAESVRQCVPFLSHVAYGVPFGHRQSWSRMRYALSPAALVAGERAAKIEMRIACPEVVRRGATLSSVDMRVDILRDGVLLGTAQAGFLNHSPAVYRRLRGAYADLDEARSRILPLAPPVAPRRVVREDFADVVLSPTDVPHRFQLRVDLSHPALFDHPVDHVPGMLLLEAARQAAHSVTYPRTTIPVALDAVFSRYVEYDAPCWIHADPLLPDDTAGRPRVLISAHQSGRCVFSCVVTMDHLPSF</sequence>
<feature type="region of interest" description="Disordered" evidence="1">
    <location>
        <begin position="1"/>
        <end position="29"/>
    </location>
</feature>
<dbReference type="GO" id="GO:0016740">
    <property type="term" value="F:transferase activity"/>
    <property type="evidence" value="ECO:0007669"/>
    <property type="project" value="InterPro"/>
</dbReference>
<dbReference type="AlphaFoldDB" id="A0AA90JYB8"/>
<comment type="caution">
    <text evidence="3">The sequence shown here is derived from an EMBL/GenBank/DDBJ whole genome shotgun (WGS) entry which is preliminary data.</text>
</comment>
<dbReference type="InterPro" id="IPR047757">
    <property type="entry name" value="AfsA-like"/>
</dbReference>
<feature type="domain" description="A-factor biosynthesis hotdog" evidence="2">
    <location>
        <begin position="203"/>
        <end position="310"/>
    </location>
</feature>
<protein>
    <submittedName>
        <fullName evidence="3">ScbA/BarX family gamma-butyrolactone biosynthesis protein</fullName>
    </submittedName>
</protein>
<feature type="compositionally biased region" description="Low complexity" evidence="1">
    <location>
        <begin position="9"/>
        <end position="24"/>
    </location>
</feature>
<dbReference type="RefSeq" id="WP_271316831.1">
    <property type="nucleotide sequence ID" value="NZ_JABXJJ020000019.1"/>
</dbReference>
<name>A0AA90JYB8_9ACTN</name>
<accession>A0AA90JYB8</accession>
<evidence type="ECO:0000259" key="2">
    <source>
        <dbReference type="Pfam" id="PF03756"/>
    </source>
</evidence>